<dbReference type="PANTHER" id="PTHR48111">
    <property type="entry name" value="REGULATOR OF RPOS"/>
    <property type="match status" value="1"/>
</dbReference>
<feature type="domain" description="OmpR/PhoB-type" evidence="13">
    <location>
        <begin position="154"/>
        <end position="254"/>
    </location>
</feature>
<dbReference type="InterPro" id="IPR039420">
    <property type="entry name" value="WalR-like"/>
</dbReference>
<reference evidence="14 15" key="1">
    <citation type="journal article" date="2015" name="Int. J. Syst. Evol. Microbiol.">
        <title>Roseomonas oryzae sp. nov., isolated from paddy rhizosphere soil.</title>
        <authorList>
            <person name="Ramaprasad E.V."/>
            <person name="Sasikala Ch."/>
            <person name="Ramana Ch.V."/>
        </authorList>
    </citation>
    <scope>NUCLEOTIDE SEQUENCE [LARGE SCALE GENOMIC DNA]</scope>
    <source>
        <strain evidence="14 15">KCTC 42542</strain>
    </source>
</reference>
<dbReference type="FunFam" id="3.40.50.2300:FF:000001">
    <property type="entry name" value="DNA-binding response regulator PhoB"/>
    <property type="match status" value="1"/>
</dbReference>
<dbReference type="InterPro" id="IPR001867">
    <property type="entry name" value="OmpR/PhoB-type_DNA-bd"/>
</dbReference>
<feature type="modified residue" description="4-aspartylphosphate" evidence="9">
    <location>
        <position position="75"/>
    </location>
</feature>
<feature type="domain" description="Response regulatory" evidence="12">
    <location>
        <begin position="26"/>
        <end position="139"/>
    </location>
</feature>
<keyword evidence="5" id="KW-0805">Transcription regulation</keyword>
<dbReference type="GO" id="GO:0032993">
    <property type="term" value="C:protein-DNA complex"/>
    <property type="evidence" value="ECO:0007669"/>
    <property type="project" value="TreeGrafter"/>
</dbReference>
<organism evidence="14 15">
    <name type="scientific">Teichococcus oryzae</name>
    <dbReference type="NCBI Taxonomy" id="1608942"/>
    <lineage>
        <taxon>Bacteria</taxon>
        <taxon>Pseudomonadati</taxon>
        <taxon>Pseudomonadota</taxon>
        <taxon>Alphaproteobacteria</taxon>
        <taxon>Acetobacterales</taxon>
        <taxon>Roseomonadaceae</taxon>
        <taxon>Roseomonas</taxon>
    </lineage>
</organism>
<dbReference type="Pfam" id="PF00072">
    <property type="entry name" value="Response_reg"/>
    <property type="match status" value="1"/>
</dbReference>
<evidence type="ECO:0000256" key="2">
    <source>
        <dbReference type="ARBA" id="ARBA00022490"/>
    </source>
</evidence>
<dbReference type="InterPro" id="IPR011006">
    <property type="entry name" value="CheY-like_superfamily"/>
</dbReference>
<keyword evidence="15" id="KW-1185">Reference proteome</keyword>
<dbReference type="AlphaFoldDB" id="A0A5B2T9I4"/>
<dbReference type="InterPro" id="IPR001789">
    <property type="entry name" value="Sig_transdc_resp-reg_receiver"/>
</dbReference>
<keyword evidence="7" id="KW-0804">Transcription</keyword>
<dbReference type="SUPFAM" id="SSF52172">
    <property type="entry name" value="CheY-like"/>
    <property type="match status" value="1"/>
</dbReference>
<dbReference type="GO" id="GO:0005829">
    <property type="term" value="C:cytosol"/>
    <property type="evidence" value="ECO:0007669"/>
    <property type="project" value="TreeGrafter"/>
</dbReference>
<evidence type="ECO:0000256" key="11">
    <source>
        <dbReference type="SAM" id="MobiDB-lite"/>
    </source>
</evidence>
<keyword evidence="3 9" id="KW-0597">Phosphoprotein</keyword>
<evidence type="ECO:0000256" key="10">
    <source>
        <dbReference type="PROSITE-ProRule" id="PRU01091"/>
    </source>
</evidence>
<dbReference type="Gene3D" id="1.10.10.10">
    <property type="entry name" value="Winged helix-like DNA-binding domain superfamily/Winged helix DNA-binding domain"/>
    <property type="match status" value="1"/>
</dbReference>
<dbReference type="InterPro" id="IPR036388">
    <property type="entry name" value="WH-like_DNA-bd_sf"/>
</dbReference>
<evidence type="ECO:0000259" key="12">
    <source>
        <dbReference type="PROSITE" id="PS50110"/>
    </source>
</evidence>
<protein>
    <recommendedName>
        <fullName evidence="8">Regulatory protein VirG</fullName>
    </recommendedName>
</protein>
<keyword evidence="6 10" id="KW-0238">DNA-binding</keyword>
<dbReference type="Proteomes" id="UP000322110">
    <property type="component" value="Unassembled WGS sequence"/>
</dbReference>
<dbReference type="PANTHER" id="PTHR48111:SF4">
    <property type="entry name" value="DNA-BINDING DUAL TRANSCRIPTIONAL REGULATOR OMPR"/>
    <property type="match status" value="1"/>
</dbReference>
<comment type="caution">
    <text evidence="14">The sequence shown here is derived from an EMBL/GenBank/DDBJ whole genome shotgun (WGS) entry which is preliminary data.</text>
</comment>
<dbReference type="SMART" id="SM00862">
    <property type="entry name" value="Trans_reg_C"/>
    <property type="match status" value="1"/>
</dbReference>
<dbReference type="InterPro" id="IPR016032">
    <property type="entry name" value="Sig_transdc_resp-reg_C-effctor"/>
</dbReference>
<evidence type="ECO:0000256" key="9">
    <source>
        <dbReference type="PROSITE-ProRule" id="PRU00169"/>
    </source>
</evidence>
<name>A0A5B2T9I4_9PROT</name>
<dbReference type="GO" id="GO:0006355">
    <property type="term" value="P:regulation of DNA-templated transcription"/>
    <property type="evidence" value="ECO:0007669"/>
    <property type="project" value="InterPro"/>
</dbReference>
<dbReference type="SMART" id="SM00448">
    <property type="entry name" value="REC"/>
    <property type="match status" value="1"/>
</dbReference>
<evidence type="ECO:0000256" key="7">
    <source>
        <dbReference type="ARBA" id="ARBA00023163"/>
    </source>
</evidence>
<dbReference type="SUPFAM" id="SSF46894">
    <property type="entry name" value="C-terminal effector domain of the bipartite response regulators"/>
    <property type="match status" value="1"/>
</dbReference>
<evidence type="ECO:0000256" key="1">
    <source>
        <dbReference type="ARBA" id="ARBA00004496"/>
    </source>
</evidence>
<sequence length="259" mass="28684">MFSPVPPVSPDTEREGRGSPLPLEAHILVVEDDGEMRTLIAKFLRLNGFRVTGARNGAEMWDTLSLSPVDLVLLDVMLPGQSGLDLCRTIRARSEVPIIMVTARGEEADRVAGLELGADDYLPKPFSRPELLARIRAVLRRAQVGANRTGMVSGDRMVFADWTLDTRRRELAAPDGSAVDLSSGEYDLLLAFCEHPQRVLSRDQLLDLARNRISDSIDRSVDVMVSRLRRKLEPLPDSPSIIKTIRGAGYMFVPAVARR</sequence>
<evidence type="ECO:0000256" key="5">
    <source>
        <dbReference type="ARBA" id="ARBA00023015"/>
    </source>
</evidence>
<gene>
    <name evidence="14" type="ORF">F0Q34_20930</name>
</gene>
<evidence type="ECO:0000256" key="8">
    <source>
        <dbReference type="ARBA" id="ARBA00067337"/>
    </source>
</evidence>
<feature type="region of interest" description="Disordered" evidence="11">
    <location>
        <begin position="1"/>
        <end position="20"/>
    </location>
</feature>
<evidence type="ECO:0000259" key="13">
    <source>
        <dbReference type="PROSITE" id="PS51755"/>
    </source>
</evidence>
<dbReference type="Pfam" id="PF00486">
    <property type="entry name" value="Trans_reg_C"/>
    <property type="match status" value="1"/>
</dbReference>
<dbReference type="OrthoDB" id="9784252at2"/>
<dbReference type="Gene3D" id="6.10.250.690">
    <property type="match status" value="1"/>
</dbReference>
<dbReference type="EMBL" id="VUKA01000039">
    <property type="protein sequence ID" value="KAA2211286.1"/>
    <property type="molecule type" value="Genomic_DNA"/>
</dbReference>
<dbReference type="PROSITE" id="PS50110">
    <property type="entry name" value="RESPONSE_REGULATORY"/>
    <property type="match status" value="1"/>
</dbReference>
<comment type="subcellular location">
    <subcellularLocation>
        <location evidence="1">Cytoplasm</location>
    </subcellularLocation>
</comment>
<dbReference type="Gene3D" id="3.40.50.2300">
    <property type="match status" value="1"/>
</dbReference>
<evidence type="ECO:0000256" key="4">
    <source>
        <dbReference type="ARBA" id="ARBA00023012"/>
    </source>
</evidence>
<evidence type="ECO:0000256" key="6">
    <source>
        <dbReference type="ARBA" id="ARBA00023125"/>
    </source>
</evidence>
<dbReference type="PROSITE" id="PS51755">
    <property type="entry name" value="OMPR_PHOB"/>
    <property type="match status" value="1"/>
</dbReference>
<dbReference type="GO" id="GO:0000976">
    <property type="term" value="F:transcription cis-regulatory region binding"/>
    <property type="evidence" value="ECO:0007669"/>
    <property type="project" value="TreeGrafter"/>
</dbReference>
<evidence type="ECO:0000313" key="15">
    <source>
        <dbReference type="Proteomes" id="UP000322110"/>
    </source>
</evidence>
<dbReference type="GO" id="GO:0000156">
    <property type="term" value="F:phosphorelay response regulator activity"/>
    <property type="evidence" value="ECO:0007669"/>
    <property type="project" value="TreeGrafter"/>
</dbReference>
<dbReference type="FunFam" id="1.10.10.10:FF:000099">
    <property type="entry name" value="Two-component system response regulator TorR"/>
    <property type="match status" value="1"/>
</dbReference>
<feature type="DNA-binding region" description="OmpR/PhoB-type" evidence="10">
    <location>
        <begin position="154"/>
        <end position="254"/>
    </location>
</feature>
<keyword evidence="4" id="KW-0902">Two-component regulatory system</keyword>
<dbReference type="CDD" id="cd17574">
    <property type="entry name" value="REC_OmpR"/>
    <property type="match status" value="1"/>
</dbReference>
<evidence type="ECO:0000256" key="3">
    <source>
        <dbReference type="ARBA" id="ARBA00022553"/>
    </source>
</evidence>
<accession>A0A5B2T9I4</accession>
<dbReference type="CDD" id="cd00383">
    <property type="entry name" value="trans_reg_C"/>
    <property type="match status" value="1"/>
</dbReference>
<evidence type="ECO:0000313" key="14">
    <source>
        <dbReference type="EMBL" id="KAA2211286.1"/>
    </source>
</evidence>
<proteinExistence type="predicted"/>
<keyword evidence="2" id="KW-0963">Cytoplasm</keyword>